<dbReference type="AlphaFoldDB" id="A0A3M7QWS1"/>
<keyword evidence="2" id="KW-1185">Reference proteome</keyword>
<evidence type="ECO:0000313" key="1">
    <source>
        <dbReference type="EMBL" id="RNA15782.1"/>
    </source>
</evidence>
<name>A0A3M7QWS1_BRAPC</name>
<proteinExistence type="predicted"/>
<dbReference type="EMBL" id="REGN01004893">
    <property type="protein sequence ID" value="RNA15782.1"/>
    <property type="molecule type" value="Genomic_DNA"/>
</dbReference>
<dbReference type="Proteomes" id="UP000276133">
    <property type="component" value="Unassembled WGS sequence"/>
</dbReference>
<reference evidence="1 2" key="1">
    <citation type="journal article" date="2018" name="Sci. Rep.">
        <title>Genomic signatures of local adaptation to the degree of environmental predictability in rotifers.</title>
        <authorList>
            <person name="Franch-Gras L."/>
            <person name="Hahn C."/>
            <person name="Garcia-Roger E.M."/>
            <person name="Carmona M.J."/>
            <person name="Serra M."/>
            <person name="Gomez A."/>
        </authorList>
    </citation>
    <scope>NUCLEOTIDE SEQUENCE [LARGE SCALE GENOMIC DNA]</scope>
    <source>
        <strain evidence="1">HYR1</strain>
    </source>
</reference>
<accession>A0A3M7QWS1</accession>
<comment type="caution">
    <text evidence="1">The sequence shown here is derived from an EMBL/GenBank/DDBJ whole genome shotgun (WGS) entry which is preliminary data.</text>
</comment>
<protein>
    <submittedName>
        <fullName evidence="1">Uncharacterized protein</fullName>
    </submittedName>
</protein>
<gene>
    <name evidence="1" type="ORF">BpHYR1_041011</name>
</gene>
<organism evidence="1 2">
    <name type="scientific">Brachionus plicatilis</name>
    <name type="common">Marine rotifer</name>
    <name type="synonym">Brachionus muelleri</name>
    <dbReference type="NCBI Taxonomy" id="10195"/>
    <lineage>
        <taxon>Eukaryota</taxon>
        <taxon>Metazoa</taxon>
        <taxon>Spiralia</taxon>
        <taxon>Gnathifera</taxon>
        <taxon>Rotifera</taxon>
        <taxon>Eurotatoria</taxon>
        <taxon>Monogononta</taxon>
        <taxon>Pseudotrocha</taxon>
        <taxon>Ploima</taxon>
        <taxon>Brachionidae</taxon>
        <taxon>Brachionus</taxon>
    </lineage>
</organism>
<sequence length="61" mass="7335">MSRNTVGYLAVDQFGINKERQFCIGLRSRNLEHHDRISILYSSNIFYFYLLKHRLCKKIKV</sequence>
<evidence type="ECO:0000313" key="2">
    <source>
        <dbReference type="Proteomes" id="UP000276133"/>
    </source>
</evidence>